<evidence type="ECO:0000313" key="1">
    <source>
        <dbReference type="EMBL" id="GAA4243668.1"/>
    </source>
</evidence>
<evidence type="ECO:0000313" key="2">
    <source>
        <dbReference type="Proteomes" id="UP001501682"/>
    </source>
</evidence>
<proteinExistence type="predicted"/>
<accession>A0ABP8CVC3</accession>
<sequence length="109" mass="12854">MTQTEFLEKNVFNDLENVNDGFDSESTHYFSASDFETVLKRVEHFGISVYKIEPWFESEVYDVANHDAFKKKATDSKWYAKAFSDFKKRQEGLLYSATFKVSKKLLERE</sequence>
<comment type="caution">
    <text evidence="1">The sequence shown here is derived from an EMBL/GenBank/DDBJ whole genome shotgun (WGS) entry which is preliminary data.</text>
</comment>
<keyword evidence="2" id="KW-1185">Reference proteome</keyword>
<dbReference type="Proteomes" id="UP001501682">
    <property type="component" value="Unassembled WGS sequence"/>
</dbReference>
<dbReference type="EMBL" id="BAABCB010000018">
    <property type="protein sequence ID" value="GAA4243668.1"/>
    <property type="molecule type" value="Genomic_DNA"/>
</dbReference>
<name>A0ABP8CVC3_9FLAO</name>
<reference evidence="2" key="1">
    <citation type="journal article" date="2019" name="Int. J. Syst. Evol. Microbiol.">
        <title>The Global Catalogue of Microorganisms (GCM) 10K type strain sequencing project: providing services to taxonomists for standard genome sequencing and annotation.</title>
        <authorList>
            <consortium name="The Broad Institute Genomics Platform"/>
            <consortium name="The Broad Institute Genome Sequencing Center for Infectious Disease"/>
            <person name="Wu L."/>
            <person name="Ma J."/>
        </authorList>
    </citation>
    <scope>NUCLEOTIDE SEQUENCE [LARGE SCALE GENOMIC DNA]</scope>
    <source>
        <strain evidence="2">JCM 17633</strain>
    </source>
</reference>
<dbReference type="RefSeq" id="WP_344714227.1">
    <property type="nucleotide sequence ID" value="NZ_BAABCB010000018.1"/>
</dbReference>
<protein>
    <submittedName>
        <fullName evidence="1">Uncharacterized protein</fullName>
    </submittedName>
</protein>
<gene>
    <name evidence="1" type="ORF">GCM10022292_19160</name>
</gene>
<organism evidence="1 2">
    <name type="scientific">Winogradskyella damuponensis</name>
    <dbReference type="NCBI Taxonomy" id="943939"/>
    <lineage>
        <taxon>Bacteria</taxon>
        <taxon>Pseudomonadati</taxon>
        <taxon>Bacteroidota</taxon>
        <taxon>Flavobacteriia</taxon>
        <taxon>Flavobacteriales</taxon>
        <taxon>Flavobacteriaceae</taxon>
        <taxon>Winogradskyella</taxon>
    </lineage>
</organism>